<name>A0A9P8L0G5_9PEZI</name>
<dbReference type="CDD" id="cd10540">
    <property type="entry name" value="SET_SpSet7-like"/>
    <property type="match status" value="1"/>
</dbReference>
<feature type="compositionally biased region" description="Low complexity" evidence="1">
    <location>
        <begin position="514"/>
        <end position="526"/>
    </location>
</feature>
<evidence type="ECO:0000256" key="1">
    <source>
        <dbReference type="SAM" id="MobiDB-lite"/>
    </source>
</evidence>
<sequence>MGSLNPGINDGILLQRAPGLALVLDTPKGRGVFATHDIPAKTVIDICPVIVLRVDENESYIRHTKLFHYTYNWPYRDNLTSKIITTQAIVLGLGSMFNHSRVSQNVGWERDVENQLVRYTALCNIERGQELCISYGSKLTFEDTEQELLPFGLTLIFSESSNDNKCHQGKGHTPASLKDVISPTQPEMSASPSARRPTYVRQPLLIVFKIHPHHPVNTIQASDWVVFESERHLCRMPSPQAGPPAFDRCSMEQKLVLLALKTQYTFKETAEIWSSRYYKCSAKYLSRGYKNLRRQDKPAQLYFTRDELERLQIIASPDDWMPDEHVIYMLLIWQSGTTCRWQWVEKSFNRRFYTNLSIHVLAGFALRYLHDKKADDYMVRNPRPQTLRLTNDDAFLLSLELAARPITTWSMDWLGPTVFGPRKPPRMEESSWSSGTSSTTLQTALEGETQTQVKVRGSMKPPRSLSRAQTLLGDRAQTQDMVKEDPIDLLEPLPIAPVLPSEKAQTQTTVNGKTLPTRGSPSTTTTPIATLLLPLTTPPPEKVIYNPTAPGLMIPALLPSSPPLGSPINQRAANCNPHYPSSPESLQASKARLKGRLGLFLCVLYDYTDLVWEEIVRVCPLGPNWNWIKDDGGAFGSWEECLRAMAEVMAGCEMGFPVEEGDGMWIAAFLGAHARGREMWPGGNPRGE</sequence>
<accession>A0A9P8L0G5</accession>
<feature type="compositionally biased region" description="Polar residues" evidence="1">
    <location>
        <begin position="503"/>
        <end position="512"/>
    </location>
</feature>
<dbReference type="PROSITE" id="PS50280">
    <property type="entry name" value="SET"/>
    <property type="match status" value="1"/>
</dbReference>
<feature type="region of interest" description="Disordered" evidence="1">
    <location>
        <begin position="498"/>
        <end position="526"/>
    </location>
</feature>
<dbReference type="InterPro" id="IPR046341">
    <property type="entry name" value="SET_dom_sf"/>
</dbReference>
<feature type="domain" description="SET" evidence="2">
    <location>
        <begin position="18"/>
        <end position="136"/>
    </location>
</feature>
<dbReference type="OrthoDB" id="3180714at2759"/>
<protein>
    <recommendedName>
        <fullName evidence="2">SET domain-containing protein</fullName>
    </recommendedName>
</protein>
<evidence type="ECO:0000313" key="4">
    <source>
        <dbReference type="Proteomes" id="UP000698800"/>
    </source>
</evidence>
<dbReference type="SUPFAM" id="SSF82199">
    <property type="entry name" value="SET domain"/>
    <property type="match status" value="1"/>
</dbReference>
<dbReference type="EMBL" id="JAGHQL010000015">
    <property type="protein sequence ID" value="KAH0544648.1"/>
    <property type="molecule type" value="Genomic_DNA"/>
</dbReference>
<evidence type="ECO:0000259" key="2">
    <source>
        <dbReference type="PROSITE" id="PS50280"/>
    </source>
</evidence>
<dbReference type="AlphaFoldDB" id="A0A9P8L0G5"/>
<dbReference type="Proteomes" id="UP000698800">
    <property type="component" value="Unassembled WGS sequence"/>
</dbReference>
<gene>
    <name evidence="3" type="ORF">FGG08_001153</name>
</gene>
<evidence type="ECO:0000313" key="3">
    <source>
        <dbReference type="EMBL" id="KAH0544648.1"/>
    </source>
</evidence>
<keyword evidence="4" id="KW-1185">Reference proteome</keyword>
<dbReference type="SMART" id="SM00317">
    <property type="entry name" value="SET"/>
    <property type="match status" value="1"/>
</dbReference>
<feature type="region of interest" description="Disordered" evidence="1">
    <location>
        <begin position="164"/>
        <end position="196"/>
    </location>
</feature>
<feature type="compositionally biased region" description="Polar residues" evidence="1">
    <location>
        <begin position="182"/>
        <end position="192"/>
    </location>
</feature>
<dbReference type="Gene3D" id="2.170.270.10">
    <property type="entry name" value="SET domain"/>
    <property type="match status" value="1"/>
</dbReference>
<proteinExistence type="predicted"/>
<feature type="compositionally biased region" description="Low complexity" evidence="1">
    <location>
        <begin position="430"/>
        <end position="440"/>
    </location>
</feature>
<feature type="region of interest" description="Disordered" evidence="1">
    <location>
        <begin position="422"/>
        <end position="479"/>
    </location>
</feature>
<organism evidence="3 4">
    <name type="scientific">Glutinoglossum americanum</name>
    <dbReference type="NCBI Taxonomy" id="1670608"/>
    <lineage>
        <taxon>Eukaryota</taxon>
        <taxon>Fungi</taxon>
        <taxon>Dikarya</taxon>
        <taxon>Ascomycota</taxon>
        <taxon>Pezizomycotina</taxon>
        <taxon>Geoglossomycetes</taxon>
        <taxon>Geoglossales</taxon>
        <taxon>Geoglossaceae</taxon>
        <taxon>Glutinoglossum</taxon>
    </lineage>
</organism>
<dbReference type="InterPro" id="IPR001214">
    <property type="entry name" value="SET_dom"/>
</dbReference>
<comment type="caution">
    <text evidence="3">The sequence shown here is derived from an EMBL/GenBank/DDBJ whole genome shotgun (WGS) entry which is preliminary data.</text>
</comment>
<reference evidence="3" key="1">
    <citation type="submission" date="2021-03" db="EMBL/GenBank/DDBJ databases">
        <title>Comparative genomics and phylogenomic investigation of the class Geoglossomycetes provide insights into ecological specialization and systematics.</title>
        <authorList>
            <person name="Melie T."/>
            <person name="Pirro S."/>
            <person name="Miller A.N."/>
            <person name="Quandt A."/>
        </authorList>
    </citation>
    <scope>NUCLEOTIDE SEQUENCE</scope>
    <source>
        <strain evidence="3">GBOQ0MN5Z8</strain>
    </source>
</reference>
<dbReference type="Pfam" id="PF00856">
    <property type="entry name" value="SET"/>
    <property type="match status" value="1"/>
</dbReference>